<dbReference type="Proteomes" id="UP000472879">
    <property type="component" value="Unassembled WGS sequence"/>
</dbReference>
<sequence length="67" mass="7844">MFGKEILNGKQLCEKLGISTTILYQLIDNGMPYHQLTTNSKKYYIIDEIEQWLLQAGYHAHTVWVKD</sequence>
<evidence type="ECO:0000313" key="1">
    <source>
        <dbReference type="EMBL" id="MRH09758.1"/>
    </source>
</evidence>
<gene>
    <name evidence="2" type="ORF">CBG15_07805</name>
    <name evidence="1" type="ORF">GIX81_10010</name>
</gene>
<reference evidence="2 3" key="1">
    <citation type="submission" date="2017-05" db="EMBL/GenBank/DDBJ databases">
        <authorList>
            <person name="Lin X.B."/>
            <person name="Stothard P."/>
            <person name="Tasseva G."/>
            <person name="Walter J."/>
        </authorList>
    </citation>
    <scope>NUCLEOTIDE SEQUENCE [LARGE SCALE GENOMIC DNA]</scope>
    <source>
        <strain evidence="2 3">105n</strain>
    </source>
</reference>
<evidence type="ECO:0000313" key="2">
    <source>
        <dbReference type="EMBL" id="OYS92944.1"/>
    </source>
</evidence>
<name>A0A1C1ZRD1_LIMRT</name>
<dbReference type="EMBL" id="WJNA01000028">
    <property type="protein sequence ID" value="MRH09758.1"/>
    <property type="molecule type" value="Genomic_DNA"/>
</dbReference>
<dbReference type="RefSeq" id="WP_065867605.1">
    <property type="nucleotide sequence ID" value="NZ_JAJAOY010000168.1"/>
</dbReference>
<evidence type="ECO:0000313" key="3">
    <source>
        <dbReference type="Proteomes" id="UP000216681"/>
    </source>
</evidence>
<protein>
    <recommendedName>
        <fullName evidence="5">Helix-turn-helix domain-containing protein</fullName>
    </recommendedName>
</protein>
<dbReference type="AlphaFoldDB" id="A0A1C1ZRD1"/>
<reference evidence="1 4" key="3">
    <citation type="submission" date="2019-11" db="EMBL/GenBank/DDBJ databases">
        <title>Draft genome sequence of 12 host-associated Lactobacillus reuteri rodent strains.</title>
        <authorList>
            <person name="Zhang S."/>
            <person name="Ozcam M."/>
            <person name="Van Pijkeren J.P."/>
        </authorList>
    </citation>
    <scope>NUCLEOTIDE SEQUENCE [LARGE SCALE GENOMIC DNA]</scope>
    <source>
        <strain evidence="1 4">Lr4020</strain>
    </source>
</reference>
<dbReference type="InterPro" id="IPR009061">
    <property type="entry name" value="DNA-bd_dom_put_sf"/>
</dbReference>
<dbReference type="SUPFAM" id="SSF46955">
    <property type="entry name" value="Putative DNA-binding domain"/>
    <property type="match status" value="1"/>
</dbReference>
<reference evidence="2 3" key="2">
    <citation type="submission" date="2017-09" db="EMBL/GenBank/DDBJ databases">
        <title>Tripartite evolution among Lactobacillus johnsonii, Lactobacillus taiwanensis, Lactobacillus reuteri and their rodent host.</title>
        <authorList>
            <person name="Wang T."/>
            <person name="Knowles S."/>
            <person name="Cheng C."/>
        </authorList>
    </citation>
    <scope>NUCLEOTIDE SEQUENCE [LARGE SCALE GENOMIC DNA]</scope>
    <source>
        <strain evidence="2 3">105n</strain>
    </source>
</reference>
<dbReference type="Gene3D" id="1.10.10.10">
    <property type="entry name" value="Winged helix-like DNA-binding domain superfamily/Winged helix DNA-binding domain"/>
    <property type="match status" value="1"/>
</dbReference>
<dbReference type="InterPro" id="IPR036388">
    <property type="entry name" value="WH-like_DNA-bd_sf"/>
</dbReference>
<organism evidence="2 3">
    <name type="scientific">Limosilactobacillus reuteri</name>
    <name type="common">Lactobacillus reuteri</name>
    <dbReference type="NCBI Taxonomy" id="1598"/>
    <lineage>
        <taxon>Bacteria</taxon>
        <taxon>Bacillati</taxon>
        <taxon>Bacillota</taxon>
        <taxon>Bacilli</taxon>
        <taxon>Lactobacillales</taxon>
        <taxon>Lactobacillaceae</taxon>
        <taxon>Limosilactobacillus</taxon>
    </lineage>
</organism>
<comment type="caution">
    <text evidence="2">The sequence shown here is derived from an EMBL/GenBank/DDBJ whole genome shotgun (WGS) entry which is preliminary data.</text>
</comment>
<dbReference type="EMBL" id="NGPX01000044">
    <property type="protein sequence ID" value="OYS92944.1"/>
    <property type="molecule type" value="Genomic_DNA"/>
</dbReference>
<evidence type="ECO:0000313" key="4">
    <source>
        <dbReference type="Proteomes" id="UP000472879"/>
    </source>
</evidence>
<evidence type="ECO:0008006" key="5">
    <source>
        <dbReference type="Google" id="ProtNLM"/>
    </source>
</evidence>
<dbReference type="Proteomes" id="UP000216681">
    <property type="component" value="Unassembled WGS sequence"/>
</dbReference>
<proteinExistence type="predicted"/>
<accession>A0A1C1ZRD1</accession>